<sequence length="159" mass="17911">MKKVKVLFVCMGNICRSPTAQGVFERLVQSEGVAEHLVIDSAGTHAYHVGNPPDKRSQAAAKGRGLDLSGQRARQVTAADIEEFDYVLVMDHTNLYDLQDLVTESGRERVHLFMKFAERWDVDEVPDPYYGGNSGFERVLDMVEDAAAGLLMHIRRHHW</sequence>
<dbReference type="InterPro" id="IPR023485">
    <property type="entry name" value="Ptyr_pPase"/>
</dbReference>
<feature type="active site" description="Nucleophile" evidence="5">
    <location>
        <position position="10"/>
    </location>
</feature>
<keyword evidence="8" id="KW-1185">Reference proteome</keyword>
<dbReference type="Gene3D" id="3.40.50.2300">
    <property type="match status" value="1"/>
</dbReference>
<evidence type="ECO:0000256" key="1">
    <source>
        <dbReference type="ARBA" id="ARBA00011063"/>
    </source>
</evidence>
<name>A0A975IG68_9GAMM</name>
<protein>
    <recommendedName>
        <fullName evidence="2">protein-tyrosine-phosphatase</fullName>
        <ecNumber evidence="2">3.1.3.48</ecNumber>
    </recommendedName>
</protein>
<comment type="similarity">
    <text evidence="1">Belongs to the low molecular weight phosphotyrosine protein phosphatase family.</text>
</comment>
<dbReference type="CDD" id="cd16343">
    <property type="entry name" value="LMWPTP"/>
    <property type="match status" value="1"/>
</dbReference>
<evidence type="ECO:0000256" key="4">
    <source>
        <dbReference type="ARBA" id="ARBA00022912"/>
    </source>
</evidence>
<accession>A0A975IG68</accession>
<feature type="active site" description="Proton donor" evidence="5">
    <location>
        <position position="127"/>
    </location>
</feature>
<dbReference type="RefSeq" id="WP_210217789.1">
    <property type="nucleotide sequence ID" value="NZ_CP072793.1"/>
</dbReference>
<keyword evidence="3" id="KW-0378">Hydrolase</keyword>
<dbReference type="SMART" id="SM00226">
    <property type="entry name" value="LMWPc"/>
    <property type="match status" value="1"/>
</dbReference>
<evidence type="ECO:0000259" key="6">
    <source>
        <dbReference type="SMART" id="SM00226"/>
    </source>
</evidence>
<reference evidence="7" key="1">
    <citation type="submission" date="2021-04" db="EMBL/GenBank/DDBJ databases">
        <title>Genomics, taxonomy and metabolism of representatives of sulfur bacteria of the genus Thiothrix: Thiothrix fructosivorans QT, Thiothrix unzii A1T and three new species, Thiothrix subterranea sp. nov., Thiothrix litoralis sp. nov. and 'Candidatus Thiothrix anitrata' sp. nov.</title>
        <authorList>
            <person name="Ravin N.V."/>
            <person name="Smolyakov D."/>
            <person name="Rudenko T.S."/>
            <person name="Mardanov A.V."/>
            <person name="Beletsky A.V."/>
            <person name="Markov N.D."/>
            <person name="Fomenkov A.I."/>
            <person name="Roberts R.J."/>
            <person name="Karnachuk O.V."/>
            <person name="Novikov A."/>
            <person name="Grabovich M.Y."/>
        </authorList>
    </citation>
    <scope>NUCLEOTIDE SEQUENCE</scope>
    <source>
        <strain evidence="7">A1</strain>
    </source>
</reference>
<dbReference type="KEGG" id="tun:J9260_10835"/>
<gene>
    <name evidence="7" type="ORF">J9260_10835</name>
</gene>
<dbReference type="Proteomes" id="UP000672009">
    <property type="component" value="Chromosome"/>
</dbReference>
<dbReference type="Pfam" id="PF01451">
    <property type="entry name" value="LMWPc"/>
    <property type="match status" value="1"/>
</dbReference>
<dbReference type="EMBL" id="CP072793">
    <property type="protein sequence ID" value="QTR52233.1"/>
    <property type="molecule type" value="Genomic_DNA"/>
</dbReference>
<dbReference type="PANTHER" id="PTHR11717:SF7">
    <property type="entry name" value="LOW MOLECULAR WEIGHT PHOSPHOTYROSINE PROTEIN PHOSPHATASE"/>
    <property type="match status" value="1"/>
</dbReference>
<dbReference type="EC" id="3.1.3.48" evidence="2"/>
<feature type="active site" evidence="5">
    <location>
        <position position="16"/>
    </location>
</feature>
<dbReference type="FunFam" id="3.40.50.2300:FF:000113">
    <property type="entry name" value="Low molecular weight protein-tyrosine-phosphatase"/>
    <property type="match status" value="1"/>
</dbReference>
<dbReference type="AlphaFoldDB" id="A0A975IG68"/>
<dbReference type="PRINTS" id="PR00719">
    <property type="entry name" value="LMWPTPASE"/>
</dbReference>
<feature type="domain" description="Phosphotyrosine protein phosphatase I" evidence="6">
    <location>
        <begin position="4"/>
        <end position="153"/>
    </location>
</feature>
<proteinExistence type="inferred from homology"/>
<keyword evidence="4" id="KW-0904">Protein phosphatase</keyword>
<evidence type="ECO:0000313" key="8">
    <source>
        <dbReference type="Proteomes" id="UP000672009"/>
    </source>
</evidence>
<evidence type="ECO:0000256" key="3">
    <source>
        <dbReference type="ARBA" id="ARBA00022801"/>
    </source>
</evidence>
<dbReference type="PANTHER" id="PTHR11717">
    <property type="entry name" value="LOW MOLECULAR WEIGHT PROTEIN TYROSINE PHOSPHATASE"/>
    <property type="match status" value="1"/>
</dbReference>
<dbReference type="InterPro" id="IPR036196">
    <property type="entry name" value="Ptyr_pPase_sf"/>
</dbReference>
<dbReference type="SUPFAM" id="SSF52788">
    <property type="entry name" value="Phosphotyrosine protein phosphatases I"/>
    <property type="match status" value="1"/>
</dbReference>
<dbReference type="InterPro" id="IPR017867">
    <property type="entry name" value="Tyr_phospatase_low_mol_wt"/>
</dbReference>
<dbReference type="GO" id="GO:0004725">
    <property type="term" value="F:protein tyrosine phosphatase activity"/>
    <property type="evidence" value="ECO:0007669"/>
    <property type="project" value="UniProtKB-EC"/>
</dbReference>
<dbReference type="InterPro" id="IPR050438">
    <property type="entry name" value="LMW_PTPase"/>
</dbReference>
<organism evidence="7 8">
    <name type="scientific">Thiothrix unzii</name>
    <dbReference type="NCBI Taxonomy" id="111769"/>
    <lineage>
        <taxon>Bacteria</taxon>
        <taxon>Pseudomonadati</taxon>
        <taxon>Pseudomonadota</taxon>
        <taxon>Gammaproteobacteria</taxon>
        <taxon>Thiotrichales</taxon>
        <taxon>Thiotrichaceae</taxon>
        <taxon>Thiothrix</taxon>
    </lineage>
</organism>
<evidence type="ECO:0000256" key="5">
    <source>
        <dbReference type="PIRSR" id="PIRSR617867-1"/>
    </source>
</evidence>
<evidence type="ECO:0000256" key="2">
    <source>
        <dbReference type="ARBA" id="ARBA00013064"/>
    </source>
</evidence>
<evidence type="ECO:0000313" key="7">
    <source>
        <dbReference type="EMBL" id="QTR52233.1"/>
    </source>
</evidence>